<reference evidence="2" key="1">
    <citation type="submission" date="2022-07" db="EMBL/GenBank/DDBJ databases">
        <title>Phylogenomic reconstructions and comparative analyses of Kickxellomycotina fungi.</title>
        <authorList>
            <person name="Reynolds N.K."/>
            <person name="Stajich J.E."/>
            <person name="Barry K."/>
            <person name="Grigoriev I.V."/>
            <person name="Crous P."/>
            <person name="Smith M.E."/>
        </authorList>
    </citation>
    <scope>NUCLEOTIDE SEQUENCE</scope>
    <source>
        <strain evidence="2">BCRC 34297</strain>
    </source>
</reference>
<feature type="compositionally biased region" description="Low complexity" evidence="1">
    <location>
        <begin position="134"/>
        <end position="150"/>
    </location>
</feature>
<protein>
    <submittedName>
        <fullName evidence="2">Golgi membrane exchange factor (Ric1p-Rgp1p) subunit</fullName>
    </submittedName>
</protein>
<dbReference type="Proteomes" id="UP001140011">
    <property type="component" value="Unassembled WGS sequence"/>
</dbReference>
<dbReference type="OrthoDB" id="1918at2759"/>
<name>A0A9W8LBX1_9FUNG</name>
<dbReference type="InterPro" id="IPR014848">
    <property type="entry name" value="Rgp1"/>
</dbReference>
<accession>A0A9W8LBX1</accession>
<comment type="caution">
    <text evidence="2">The sequence shown here is derived from an EMBL/GenBank/DDBJ whole genome shotgun (WGS) entry which is preliminary data.</text>
</comment>
<feature type="region of interest" description="Disordered" evidence="1">
    <location>
        <begin position="104"/>
        <end position="225"/>
    </location>
</feature>
<evidence type="ECO:0000313" key="3">
    <source>
        <dbReference type="Proteomes" id="UP001140011"/>
    </source>
</evidence>
<dbReference type="PANTHER" id="PTHR12507">
    <property type="entry name" value="REDUCED GROWTH PHENOTYPE 1 RGP1, YEAST -RELATED"/>
    <property type="match status" value="1"/>
</dbReference>
<sequence length="914" mass="97251">MGLTITATFEKQGIYFAGDTLECHIRFANERSTQKNIDGGRALSASCAPTMTVATQDGLRPGAPRSNGVRSISRKFTDRIVFPAAQAEPAGEAAFPSLDNGTEYLVAPRPSEGRRHSVMPGSRASLSRPPPLPKLAGRDSPASSSRQASRASERGGLTVFPSLEGGSPSSADLSPRAEILRAFRGSSGTYDGQRPMYENHSPAPTRRQPSTSNGRDAGAMSPDAGALNARLSTSSALSTPTTAFTSWLPFGLKQQQQQGPNPPRKPTPSVLNDSTPSEAGSSGLLSNLWRNISGGSNPPSRPATRTGTMAEDDFGVERLAIGFAEASGSLSLSSSYIKPEQMELLMAHRGTNYAVGRAAALSPVGGGLGGWSPVAHAANGTNIRAQRSLPLLISSPTVLFSELAMAPGESQTFSLKIQLPKSLPPSFRGRAACISYDLVIIAKRSMLDPSSHVVRIPFRVLARVGHNGSSETFAFGSPVHMPPSHSRLTFQESTSVTTPRNTSPSLVTDSGELSQANLASAANKTVESACEKLAKSDFLRSLLHSVDADMAADVQSVPSIDFGAQGGHSVSEAKQWHDGGQAEEGLSMRNIQAVCRKRAPVSFSLSQDGCTVASIWLPKRTYQLGDLVSGKIDLHASPINVYQVSIWLESVETVGDQFSNFSQGRTHELTRKVYAEHHEFCRDARTLGFSLASLPAAAASFASSIVSNEWLLRIELIIGQPGLSTSDMQLSAVSSFPPSRPNQQQQQQQQLESHVPPLPALPLSPRQHSAVVATTSPNLTKLVSPTSPVQTNGSVGRATRMRSATVVGDSSRQLPSLHIMPATSVRTSLSGSRTTAAATALANLQISPPSQQFRPRQSADHNVRTIRKRYDVAEHVPVQTLSCTVTVQMHPSLSKTLVVASSQRDSYAVSLTKR</sequence>
<feature type="region of interest" description="Disordered" evidence="1">
    <location>
        <begin position="253"/>
        <end position="308"/>
    </location>
</feature>
<dbReference type="InterPro" id="IPR014752">
    <property type="entry name" value="Arrestin-like_C"/>
</dbReference>
<feature type="region of interest" description="Disordered" evidence="1">
    <location>
        <begin position="477"/>
        <end position="510"/>
    </location>
</feature>
<keyword evidence="3" id="KW-1185">Reference proteome</keyword>
<dbReference type="EMBL" id="JANBUH010000022">
    <property type="protein sequence ID" value="KAJ2756579.1"/>
    <property type="molecule type" value="Genomic_DNA"/>
</dbReference>
<evidence type="ECO:0000313" key="2">
    <source>
        <dbReference type="EMBL" id="KAJ2756579.1"/>
    </source>
</evidence>
<feature type="compositionally biased region" description="Polar residues" evidence="1">
    <location>
        <begin position="486"/>
        <end position="510"/>
    </location>
</feature>
<proteinExistence type="predicted"/>
<feature type="compositionally biased region" description="Polar residues" evidence="1">
    <location>
        <begin position="772"/>
        <end position="794"/>
    </location>
</feature>
<feature type="compositionally biased region" description="Polar residues" evidence="1">
    <location>
        <begin position="269"/>
        <end position="307"/>
    </location>
</feature>
<evidence type="ECO:0000256" key="1">
    <source>
        <dbReference type="SAM" id="MobiDB-lite"/>
    </source>
</evidence>
<organism evidence="2 3">
    <name type="scientific">Coemansia pectinata</name>
    <dbReference type="NCBI Taxonomy" id="1052879"/>
    <lineage>
        <taxon>Eukaryota</taxon>
        <taxon>Fungi</taxon>
        <taxon>Fungi incertae sedis</taxon>
        <taxon>Zoopagomycota</taxon>
        <taxon>Kickxellomycotina</taxon>
        <taxon>Kickxellomycetes</taxon>
        <taxon>Kickxellales</taxon>
        <taxon>Kickxellaceae</taxon>
        <taxon>Coemansia</taxon>
    </lineage>
</organism>
<feature type="region of interest" description="Disordered" evidence="1">
    <location>
        <begin position="729"/>
        <end position="812"/>
    </location>
</feature>
<dbReference type="Pfam" id="PF08737">
    <property type="entry name" value="Rgp1"/>
    <property type="match status" value="1"/>
</dbReference>
<dbReference type="Gene3D" id="2.60.40.640">
    <property type="match status" value="1"/>
</dbReference>
<gene>
    <name evidence="2" type="primary">RGP1</name>
    <name evidence="2" type="ORF">GGI19_000731</name>
</gene>
<dbReference type="AlphaFoldDB" id="A0A9W8LBX1"/>